<evidence type="ECO:0000313" key="1">
    <source>
        <dbReference type="EMBL" id="EFE88759.1"/>
    </source>
</evidence>
<evidence type="ECO:0000313" key="2">
    <source>
        <dbReference type="Proteomes" id="UP000003191"/>
    </source>
</evidence>
<sequence>MSQKNEITLFGLSNNMRMIIHSEFSRSRIRNRILATPKIFPIFSNQ</sequence>
<dbReference type="Proteomes" id="UP000003191">
    <property type="component" value="Unassembled WGS sequence"/>
</dbReference>
<dbReference type="EMBL" id="ACCG02000012">
    <property type="protein sequence ID" value="EFE88759.1"/>
    <property type="molecule type" value="Genomic_DNA"/>
</dbReference>
<reference evidence="1 2" key="1">
    <citation type="submission" date="2010-02" db="EMBL/GenBank/DDBJ databases">
        <authorList>
            <person name="Weinstock G."/>
            <person name="Sodergren E."/>
            <person name="Clifton S."/>
            <person name="Fulton L."/>
            <person name="Fulton B."/>
            <person name="Courtney L."/>
            <person name="Fronick C."/>
            <person name="Harrison M."/>
            <person name="Strong C."/>
            <person name="Farmer C."/>
            <person name="Delahaunty K."/>
            <person name="Markovic C."/>
            <person name="Hall O."/>
            <person name="Minx P."/>
            <person name="Tomlinson C."/>
            <person name="Mitreva M."/>
            <person name="Nelson J."/>
            <person name="Hou S."/>
            <person name="Wollam A."/>
            <person name="Pepin K.H."/>
            <person name="Johnson M."/>
            <person name="Bhonagiri V."/>
            <person name="Zhang X."/>
            <person name="Suruliraj S."/>
            <person name="Warren W."/>
            <person name="Chinwalla A."/>
            <person name="Mardis E.R."/>
            <person name="Wilson R.K."/>
        </authorList>
    </citation>
    <scope>NUCLEOTIDE SEQUENCE [LARGE SCALE GENOMIC DNA]</scope>
    <source>
        <strain evidence="1 2">DSM 20213</strain>
    </source>
</reference>
<keyword evidence="2" id="KW-1185">Reference proteome</keyword>
<dbReference type="HOGENOM" id="CLU_3180724_0_0_11"/>
<gene>
    <name evidence="1" type="ORF">BIFBRE_04650</name>
</gene>
<name>D4BRB4_BIFBR</name>
<protein>
    <submittedName>
        <fullName evidence="1">Uncharacterized protein</fullName>
    </submittedName>
</protein>
<comment type="caution">
    <text evidence="1">The sequence shown here is derived from an EMBL/GenBank/DDBJ whole genome shotgun (WGS) entry which is preliminary data.</text>
</comment>
<accession>D4BRB4</accession>
<dbReference type="AlphaFoldDB" id="D4BRB4"/>
<organism evidence="1 2">
    <name type="scientific">Bifidobacterium breve DSM 20213 = JCM 1192</name>
    <dbReference type="NCBI Taxonomy" id="518634"/>
    <lineage>
        <taxon>Bacteria</taxon>
        <taxon>Bacillati</taxon>
        <taxon>Actinomycetota</taxon>
        <taxon>Actinomycetes</taxon>
        <taxon>Bifidobacteriales</taxon>
        <taxon>Bifidobacteriaceae</taxon>
        <taxon>Bifidobacterium</taxon>
    </lineage>
</organism>
<proteinExistence type="predicted"/>